<evidence type="ECO:0000256" key="1">
    <source>
        <dbReference type="ARBA" id="ARBA00004167"/>
    </source>
</evidence>
<dbReference type="RefSeq" id="WP_062484896.1">
    <property type="nucleotide sequence ID" value="NZ_LN885086.1"/>
</dbReference>
<evidence type="ECO:0000313" key="7">
    <source>
        <dbReference type="EMBL" id="CUQ66918.1"/>
    </source>
</evidence>
<organism evidence="7 8">
    <name type="scientific">Candidatus Nitrospira inopinata</name>
    <dbReference type="NCBI Taxonomy" id="1715989"/>
    <lineage>
        <taxon>Bacteria</taxon>
        <taxon>Pseudomonadati</taxon>
        <taxon>Nitrospirota</taxon>
        <taxon>Nitrospiria</taxon>
        <taxon>Nitrospirales</taxon>
        <taxon>Nitrospiraceae</taxon>
        <taxon>Nitrospira</taxon>
    </lineage>
</organism>
<dbReference type="Pfam" id="PF13103">
    <property type="entry name" value="TonB_2"/>
    <property type="match status" value="1"/>
</dbReference>
<evidence type="ECO:0000256" key="5">
    <source>
        <dbReference type="SAM" id="MobiDB-lite"/>
    </source>
</evidence>
<feature type="compositionally biased region" description="Low complexity" evidence="5">
    <location>
        <begin position="79"/>
        <end position="91"/>
    </location>
</feature>
<keyword evidence="3 6" id="KW-1133">Transmembrane helix</keyword>
<dbReference type="AlphaFoldDB" id="A0A0S4KWN3"/>
<keyword evidence="8" id="KW-1185">Reference proteome</keyword>
<dbReference type="OrthoDB" id="9779830at2"/>
<dbReference type="PANTHER" id="PTHR33446">
    <property type="entry name" value="PROTEIN TONB-RELATED"/>
    <property type="match status" value="1"/>
</dbReference>
<dbReference type="EMBL" id="LN885086">
    <property type="protein sequence ID" value="CUQ66918.1"/>
    <property type="molecule type" value="Genomic_DNA"/>
</dbReference>
<feature type="region of interest" description="Disordered" evidence="5">
    <location>
        <begin position="63"/>
        <end position="122"/>
    </location>
</feature>
<feature type="compositionally biased region" description="Pro residues" evidence="5">
    <location>
        <begin position="66"/>
        <end position="78"/>
    </location>
</feature>
<evidence type="ECO:0008006" key="9">
    <source>
        <dbReference type="Google" id="ProtNLM"/>
    </source>
</evidence>
<evidence type="ECO:0000256" key="6">
    <source>
        <dbReference type="SAM" id="Phobius"/>
    </source>
</evidence>
<feature type="region of interest" description="Disordered" evidence="5">
    <location>
        <begin position="134"/>
        <end position="183"/>
    </location>
</feature>
<dbReference type="InterPro" id="IPR051045">
    <property type="entry name" value="TonB-dependent_transducer"/>
</dbReference>
<dbReference type="NCBIfam" id="TIGR01352">
    <property type="entry name" value="tonB_Cterm"/>
    <property type="match status" value="1"/>
</dbReference>
<gene>
    <name evidence="7" type="ORF">NITINOP_1946</name>
</gene>
<dbReference type="SUPFAM" id="SSF74653">
    <property type="entry name" value="TolA/TonB C-terminal domain"/>
    <property type="match status" value="1"/>
</dbReference>
<evidence type="ECO:0000256" key="2">
    <source>
        <dbReference type="ARBA" id="ARBA00022692"/>
    </source>
</evidence>
<accession>A0A0S4KWN3</accession>
<keyword evidence="2 6" id="KW-0812">Transmembrane</keyword>
<feature type="compositionally biased region" description="Basic and acidic residues" evidence="5">
    <location>
        <begin position="167"/>
        <end position="177"/>
    </location>
</feature>
<dbReference type="GO" id="GO:0098797">
    <property type="term" value="C:plasma membrane protein complex"/>
    <property type="evidence" value="ECO:0007669"/>
    <property type="project" value="TreeGrafter"/>
</dbReference>
<name>A0A0S4KWN3_9BACT</name>
<evidence type="ECO:0000256" key="4">
    <source>
        <dbReference type="ARBA" id="ARBA00023136"/>
    </source>
</evidence>
<feature type="transmembrane region" description="Helical" evidence="6">
    <location>
        <begin position="23"/>
        <end position="44"/>
    </location>
</feature>
<feature type="region of interest" description="Disordered" evidence="5">
    <location>
        <begin position="201"/>
        <end position="223"/>
    </location>
</feature>
<dbReference type="InterPro" id="IPR006260">
    <property type="entry name" value="TonB/TolA_C"/>
</dbReference>
<dbReference type="Proteomes" id="UP000066284">
    <property type="component" value="Chromosome 1"/>
</dbReference>
<keyword evidence="4 6" id="KW-0472">Membrane</keyword>
<dbReference type="KEGG" id="nio:NITINOP_1946"/>
<dbReference type="GO" id="GO:0031992">
    <property type="term" value="F:energy transducer activity"/>
    <property type="evidence" value="ECO:0007669"/>
    <property type="project" value="TreeGrafter"/>
</dbReference>
<evidence type="ECO:0000256" key="3">
    <source>
        <dbReference type="ARBA" id="ARBA00022989"/>
    </source>
</evidence>
<dbReference type="Gene3D" id="3.30.1150.10">
    <property type="match status" value="1"/>
</dbReference>
<reference evidence="8" key="1">
    <citation type="submission" date="2015-09" db="EMBL/GenBank/DDBJ databases">
        <authorList>
            <person name="Daims H."/>
        </authorList>
    </citation>
    <scope>NUCLEOTIDE SEQUENCE [LARGE SCALE GENOMIC DNA]</scope>
</reference>
<sequence length="334" mass="35980">MAQASASAGYWMEERQADVSHRFWLAVAGSFFLHVGVLAFVTWVRFPQPGERPLASAIEVSLASEPSPPSPLPKPVDPPKVQVKAPAKAMTAPPPPPPMKATPVPTPAPPPVPLAPPAPVNQPARDVMAKLELPPDAPKLGDLSPAERPVKRQLKLPDVPIVSDATEPLRKASESKPRPSLAEELNKELDQELRNIRKIDLAQSPPSESPPKPAPQVEAKAPSVKTVDTTLKIAGVASGSNAYLGRVRQRISSFWNAPPIDLTGRTYVVVIRFRLHRDGSVTEVEVERSSGNEYYDLAGKRAVISAIPLPAFPPEVAESHYDAHFTFTVGDAQG</sequence>
<protein>
    <recommendedName>
        <fullName evidence="9">TonB protein</fullName>
    </recommendedName>
</protein>
<proteinExistence type="predicted"/>
<dbReference type="PANTHER" id="PTHR33446:SF2">
    <property type="entry name" value="PROTEIN TONB"/>
    <property type="match status" value="1"/>
</dbReference>
<evidence type="ECO:0000313" key="8">
    <source>
        <dbReference type="Proteomes" id="UP000066284"/>
    </source>
</evidence>
<feature type="compositionally biased region" description="Pro residues" evidence="5">
    <location>
        <begin position="92"/>
        <end position="120"/>
    </location>
</feature>
<comment type="subcellular location">
    <subcellularLocation>
        <location evidence="1">Membrane</location>
        <topology evidence="1">Single-pass membrane protein</topology>
    </subcellularLocation>
</comment>
<dbReference type="STRING" id="1715989.NITINOP_1946"/>